<gene>
    <name evidence="2" type="ORF">GCM10025872_31380</name>
</gene>
<proteinExistence type="predicted"/>
<evidence type="ECO:0008006" key="3">
    <source>
        <dbReference type="Google" id="ProtNLM"/>
    </source>
</evidence>
<accession>A0ABM8HEW4</accession>
<evidence type="ECO:0000313" key="2">
    <source>
        <dbReference type="EMBL" id="BDZ59481.1"/>
    </source>
</evidence>
<organism evidence="2">
    <name type="scientific">Barrientosiimonas endolithica</name>
    <dbReference type="NCBI Taxonomy" id="1535208"/>
    <lineage>
        <taxon>Bacteria</taxon>
        <taxon>Bacillati</taxon>
        <taxon>Actinomycetota</taxon>
        <taxon>Actinomycetes</taxon>
        <taxon>Micrococcales</taxon>
        <taxon>Dermacoccaceae</taxon>
        <taxon>Barrientosiimonas</taxon>
    </lineage>
</organism>
<sequence>MTSRRPVGVITRGTTNPNRLRRCDRWLVATQAHRLRGAARSPVVVDLGYGASPVTVLELARRLQPVRPDVEVVGIEISPNGSPRENRWRARELASGSAGSRCRSTGVTRS</sequence>
<evidence type="ECO:0000256" key="1">
    <source>
        <dbReference type="SAM" id="MobiDB-lite"/>
    </source>
</evidence>
<feature type="region of interest" description="Disordered" evidence="1">
    <location>
        <begin position="78"/>
        <end position="110"/>
    </location>
</feature>
<name>A0ABM8HEW4_9MICO</name>
<protein>
    <recommendedName>
        <fullName evidence="3">Class I SAM-dependent methyltransferase</fullName>
    </recommendedName>
</protein>
<reference evidence="2" key="2">
    <citation type="submission" date="2023-02" db="EMBL/GenBank/DDBJ databases">
        <authorList>
            <person name="Sun Q."/>
            <person name="Mori K."/>
        </authorList>
    </citation>
    <scope>NUCLEOTIDE SEQUENCE</scope>
    <source>
        <strain evidence="2">NBRC 110608</strain>
    </source>
</reference>
<reference evidence="2" key="1">
    <citation type="journal article" date="2014" name="Int. J. Syst. Evol. Microbiol.">
        <title>Complete genome of a new Firmicutes species belonging to the dominant human colonic microbiota ('Ruminococcus bicirculans') reveals two chromosomes and a selective capacity to utilize plant glucans.</title>
        <authorList>
            <consortium name="NISC Comparative Sequencing Program"/>
            <person name="Wegmann U."/>
            <person name="Louis P."/>
            <person name="Goesmann A."/>
            <person name="Henrissat B."/>
            <person name="Duncan S.H."/>
            <person name="Flint H.J."/>
        </authorList>
    </citation>
    <scope>NUCLEOTIDE SEQUENCE</scope>
    <source>
        <strain evidence="2">NBRC 110608</strain>
    </source>
</reference>
<dbReference type="EMBL" id="AP027735">
    <property type="protein sequence ID" value="BDZ59481.1"/>
    <property type="molecule type" value="Genomic_DNA"/>
</dbReference>